<dbReference type="RefSeq" id="WP_108962679.1">
    <property type="nucleotide sequence ID" value="NZ_QEFB01000005.1"/>
</dbReference>
<dbReference type="Pfam" id="PF13527">
    <property type="entry name" value="Acetyltransf_9"/>
    <property type="match status" value="1"/>
</dbReference>
<dbReference type="InterPro" id="IPR022902">
    <property type="entry name" value="NAcTrfase_Eis"/>
</dbReference>
<dbReference type="InterPro" id="IPR025559">
    <property type="entry name" value="Eis_dom"/>
</dbReference>
<feature type="active site" description="Proton donor" evidence="4">
    <location>
        <position position="147"/>
    </location>
</feature>
<keyword evidence="2 4" id="KW-0808">Transferase</keyword>
<dbReference type="InterPro" id="IPR016181">
    <property type="entry name" value="Acyl_CoA_acyltransferase"/>
</dbReference>
<dbReference type="PROSITE" id="PS51186">
    <property type="entry name" value="GNAT"/>
    <property type="match status" value="1"/>
</dbReference>
<feature type="binding site" evidence="4">
    <location>
        <begin position="114"/>
        <end position="119"/>
    </location>
    <ligand>
        <name>acetyl-CoA</name>
        <dbReference type="ChEBI" id="CHEBI:57288"/>
    </ligand>
</feature>
<reference evidence="7" key="1">
    <citation type="submission" date="2018-04" db="EMBL/GenBank/DDBJ databases">
        <authorList>
            <person name="Liu S."/>
            <person name="Wang Z."/>
            <person name="Li J."/>
        </authorList>
    </citation>
    <scope>NUCLEOTIDE SEQUENCE [LARGE SCALE GENOMIC DNA]</scope>
    <source>
        <strain evidence="7">622</strain>
    </source>
</reference>
<feature type="active site" description="Proton acceptor; via carboxylate" evidence="4">
    <location>
        <position position="430"/>
    </location>
</feature>
<feature type="domain" description="N-acetyltransferase" evidence="5">
    <location>
        <begin position="41"/>
        <end position="172"/>
    </location>
</feature>
<dbReference type="SUPFAM" id="SSF55729">
    <property type="entry name" value="Acyl-CoA N-acyltransferases (Nat)"/>
    <property type="match status" value="1"/>
</dbReference>
<dbReference type="SUPFAM" id="SSF55718">
    <property type="entry name" value="SCP-like"/>
    <property type="match status" value="1"/>
</dbReference>
<dbReference type="Proteomes" id="UP000244962">
    <property type="component" value="Unassembled WGS sequence"/>
</dbReference>
<dbReference type="InterPro" id="IPR036527">
    <property type="entry name" value="SCP2_sterol-bd_dom_sf"/>
</dbReference>
<dbReference type="Pfam" id="PF17668">
    <property type="entry name" value="Acetyltransf_17"/>
    <property type="match status" value="1"/>
</dbReference>
<dbReference type="NCBIfam" id="NF002369">
    <property type="entry name" value="PRK01346.1-6"/>
    <property type="match status" value="1"/>
</dbReference>
<dbReference type="GO" id="GO:0034069">
    <property type="term" value="F:aminoglycoside N-acetyltransferase activity"/>
    <property type="evidence" value="ECO:0007669"/>
    <property type="project" value="TreeGrafter"/>
</dbReference>
<feature type="binding site" evidence="4">
    <location>
        <begin position="142"/>
        <end position="143"/>
    </location>
    <ligand>
        <name>acetyl-CoA</name>
        <dbReference type="ChEBI" id="CHEBI:57288"/>
    </ligand>
</feature>
<dbReference type="InterPro" id="IPR051554">
    <property type="entry name" value="Acetyltransferase_Eis"/>
</dbReference>
<dbReference type="EMBL" id="QEFB01000005">
    <property type="protein sequence ID" value="PWC07369.1"/>
    <property type="molecule type" value="Genomic_DNA"/>
</dbReference>
<evidence type="ECO:0000256" key="2">
    <source>
        <dbReference type="ARBA" id="ARBA00022679"/>
    </source>
</evidence>
<accession>A0A2U1TER4</accession>
<organism evidence="6 7">
    <name type="scientific">Mycetocola zhujimingii</name>
    <dbReference type="NCBI Taxonomy" id="2079792"/>
    <lineage>
        <taxon>Bacteria</taxon>
        <taxon>Bacillati</taxon>
        <taxon>Actinomycetota</taxon>
        <taxon>Actinomycetes</taxon>
        <taxon>Micrococcales</taxon>
        <taxon>Microbacteriaceae</taxon>
        <taxon>Mycetocola</taxon>
    </lineage>
</organism>
<dbReference type="GO" id="GO:0030649">
    <property type="term" value="P:aminoglycoside antibiotic catabolic process"/>
    <property type="evidence" value="ECO:0007669"/>
    <property type="project" value="TreeGrafter"/>
</dbReference>
<proteinExistence type="inferred from homology"/>
<name>A0A2U1TER4_9MICO</name>
<keyword evidence="7" id="KW-1185">Reference proteome</keyword>
<protein>
    <submittedName>
        <fullName evidence="6">GNAT family N-acetyltransferase</fullName>
    </submittedName>
</protein>
<evidence type="ECO:0000256" key="4">
    <source>
        <dbReference type="HAMAP-Rule" id="MF_01812"/>
    </source>
</evidence>
<dbReference type="Pfam" id="PF13530">
    <property type="entry name" value="SCP2_2"/>
    <property type="match status" value="1"/>
</dbReference>
<dbReference type="Gene3D" id="3.30.1050.10">
    <property type="entry name" value="SCP2 sterol-binding domain"/>
    <property type="match status" value="1"/>
</dbReference>
<feature type="binding site" evidence="4">
    <location>
        <begin position="106"/>
        <end position="108"/>
    </location>
    <ligand>
        <name>acetyl-CoA</name>
        <dbReference type="ChEBI" id="CHEBI:57288"/>
    </ligand>
</feature>
<evidence type="ECO:0000313" key="6">
    <source>
        <dbReference type="EMBL" id="PWC07369.1"/>
    </source>
</evidence>
<evidence type="ECO:0000256" key="3">
    <source>
        <dbReference type="ARBA" id="ARBA00023315"/>
    </source>
</evidence>
<dbReference type="HAMAP" id="MF_01812">
    <property type="entry name" value="Eis"/>
    <property type="match status" value="1"/>
</dbReference>
<comment type="similarity">
    <text evidence="1 4">Belongs to the acetyltransferase Eis family.</text>
</comment>
<gene>
    <name evidence="6" type="ORF">DF223_07040</name>
</gene>
<keyword evidence="3 4" id="KW-0012">Acyltransferase</keyword>
<dbReference type="InterPro" id="IPR000182">
    <property type="entry name" value="GNAT_dom"/>
</dbReference>
<comment type="caution">
    <text evidence="6">The sequence shown here is derived from an EMBL/GenBank/DDBJ whole genome shotgun (WGS) entry which is preliminary data.</text>
</comment>
<dbReference type="PANTHER" id="PTHR37817">
    <property type="entry name" value="N-ACETYLTRANSFERASE EIS"/>
    <property type="match status" value="1"/>
</dbReference>
<comment type="subunit">
    <text evidence="4">Homohexamer; trimer of dimers.</text>
</comment>
<evidence type="ECO:0000313" key="7">
    <source>
        <dbReference type="Proteomes" id="UP000244962"/>
    </source>
</evidence>
<dbReference type="AlphaFoldDB" id="A0A2U1TER4"/>
<dbReference type="Gene3D" id="3.40.630.30">
    <property type="match status" value="2"/>
</dbReference>
<dbReference type="PANTHER" id="PTHR37817:SF1">
    <property type="entry name" value="N-ACETYLTRANSFERASE EIS"/>
    <property type="match status" value="1"/>
</dbReference>
<dbReference type="InterPro" id="IPR041380">
    <property type="entry name" value="Acetyltransf_17"/>
</dbReference>
<evidence type="ECO:0000259" key="5">
    <source>
        <dbReference type="PROSITE" id="PS51186"/>
    </source>
</evidence>
<evidence type="ECO:0000256" key="1">
    <source>
        <dbReference type="ARBA" id="ARBA00009213"/>
    </source>
</evidence>
<sequence>MSKHEKEYELHVFGAAAPTDDNFPETVGWIQVENQAFHYPRMTDEAVARAAVRLRKDNQVLTGAYPVTRRASSLPPEYPVATFASFEKTVNVGGGRLVPTHLISSVTVRPTHRRKGLLRRMMTDSLTRAHEAGMAIAALTATEATIYRRFGFGPATWANNISVATDARFRLHTTPTGTAEWVDARDLIDIAPAVFDRFHASQTGSVGRHAGIWGRISGQADEAKDEDRAIRAALHYDTDGEIDGYVSYRFGGKGTDARSVEVLDLVAADDNAYLGLWYYLASIELCDSVTWRAGRLDDPLSWALVDPRAITVTAAEDWVWLRILDPIAALEARPYVADGDIVLRVTDDLGFADGVFRISVTDATARVERDDSATPDVELDAWVLSSLYLGGADPVVLRAAGQLIEHTDGAARRLKALLASDGPVYGITHF</sequence>